<dbReference type="PANTHER" id="PTHR43711:SF1">
    <property type="entry name" value="HISTIDINE KINASE 1"/>
    <property type="match status" value="1"/>
</dbReference>
<dbReference type="PROSITE" id="PS50109">
    <property type="entry name" value="HIS_KIN"/>
    <property type="match status" value="1"/>
</dbReference>
<gene>
    <name evidence="12" type="ORF">IAB71_01460</name>
</gene>
<dbReference type="SMART" id="SM00387">
    <property type="entry name" value="HATPase_c"/>
    <property type="match status" value="1"/>
</dbReference>
<dbReference type="InterPro" id="IPR003594">
    <property type="entry name" value="HATPase_dom"/>
</dbReference>
<reference evidence="12" key="1">
    <citation type="submission" date="2020-10" db="EMBL/GenBank/DDBJ databases">
        <authorList>
            <person name="Gilroy R."/>
        </authorList>
    </citation>
    <scope>NUCLEOTIDE SEQUENCE</scope>
    <source>
        <strain evidence="12">CHK188-20938</strain>
    </source>
</reference>
<dbReference type="EMBL" id="DVOO01000005">
    <property type="protein sequence ID" value="HIV24448.1"/>
    <property type="molecule type" value="Genomic_DNA"/>
</dbReference>
<evidence type="ECO:0000256" key="5">
    <source>
        <dbReference type="ARBA" id="ARBA00022679"/>
    </source>
</evidence>
<dbReference type="SUPFAM" id="SSF47384">
    <property type="entry name" value="Homodimeric domain of signal transducing histidine kinase"/>
    <property type="match status" value="1"/>
</dbReference>
<keyword evidence="4" id="KW-0597">Phosphoprotein</keyword>
<keyword evidence="7" id="KW-0902">Two-component regulatory system</keyword>
<evidence type="ECO:0000256" key="4">
    <source>
        <dbReference type="ARBA" id="ARBA00022553"/>
    </source>
</evidence>
<comment type="catalytic activity">
    <reaction evidence="1">
        <text>ATP + protein L-histidine = ADP + protein N-phospho-L-histidine.</text>
        <dbReference type="EC" id="2.7.13.3"/>
    </reaction>
</comment>
<dbReference type="InterPro" id="IPR003661">
    <property type="entry name" value="HisK_dim/P_dom"/>
</dbReference>
<evidence type="ECO:0000259" key="11">
    <source>
        <dbReference type="PROSITE" id="PS50885"/>
    </source>
</evidence>
<dbReference type="SUPFAM" id="SSF158472">
    <property type="entry name" value="HAMP domain-like"/>
    <property type="match status" value="1"/>
</dbReference>
<dbReference type="Gene3D" id="3.30.565.10">
    <property type="entry name" value="Histidine kinase-like ATPase, C-terminal domain"/>
    <property type="match status" value="1"/>
</dbReference>
<keyword evidence="5" id="KW-0808">Transferase</keyword>
<dbReference type="PROSITE" id="PS50885">
    <property type="entry name" value="HAMP"/>
    <property type="match status" value="1"/>
</dbReference>
<feature type="transmembrane region" description="Helical" evidence="9">
    <location>
        <begin position="14"/>
        <end position="31"/>
    </location>
</feature>
<feature type="domain" description="Histidine kinase" evidence="10">
    <location>
        <begin position="98"/>
        <end position="311"/>
    </location>
</feature>
<dbReference type="FunFam" id="1.10.287.130:FF:000001">
    <property type="entry name" value="Two-component sensor histidine kinase"/>
    <property type="match status" value="1"/>
</dbReference>
<dbReference type="CDD" id="cd00075">
    <property type="entry name" value="HATPase"/>
    <property type="match status" value="1"/>
</dbReference>
<dbReference type="Pfam" id="PF02518">
    <property type="entry name" value="HATPase_c"/>
    <property type="match status" value="1"/>
</dbReference>
<dbReference type="CDD" id="cd00082">
    <property type="entry name" value="HisKA"/>
    <property type="match status" value="1"/>
</dbReference>
<comment type="caution">
    <text evidence="12">The sequence shown here is derived from an EMBL/GenBank/DDBJ whole genome shotgun (WGS) entry which is preliminary data.</text>
</comment>
<evidence type="ECO:0000256" key="6">
    <source>
        <dbReference type="ARBA" id="ARBA00022777"/>
    </source>
</evidence>
<dbReference type="InterPro" id="IPR050736">
    <property type="entry name" value="Sensor_HK_Regulatory"/>
</dbReference>
<dbReference type="PRINTS" id="PR00344">
    <property type="entry name" value="BCTRLSENSOR"/>
</dbReference>
<dbReference type="SUPFAM" id="SSF55874">
    <property type="entry name" value="ATPase domain of HSP90 chaperone/DNA topoisomerase II/histidine kinase"/>
    <property type="match status" value="1"/>
</dbReference>
<evidence type="ECO:0000313" key="12">
    <source>
        <dbReference type="EMBL" id="HIV24448.1"/>
    </source>
</evidence>
<dbReference type="Pfam" id="PF00672">
    <property type="entry name" value="HAMP"/>
    <property type="match status" value="1"/>
</dbReference>
<dbReference type="PANTHER" id="PTHR43711">
    <property type="entry name" value="TWO-COMPONENT HISTIDINE KINASE"/>
    <property type="match status" value="1"/>
</dbReference>
<dbReference type="Gene3D" id="1.10.287.130">
    <property type="match status" value="1"/>
</dbReference>
<evidence type="ECO:0000256" key="9">
    <source>
        <dbReference type="SAM" id="Phobius"/>
    </source>
</evidence>
<comment type="subcellular location">
    <subcellularLocation>
        <location evidence="2">Membrane</location>
    </subcellularLocation>
</comment>
<dbReference type="EC" id="2.7.13.3" evidence="3"/>
<evidence type="ECO:0000256" key="3">
    <source>
        <dbReference type="ARBA" id="ARBA00012438"/>
    </source>
</evidence>
<feature type="domain" description="HAMP" evidence="11">
    <location>
        <begin position="38"/>
        <end position="90"/>
    </location>
</feature>
<organism evidence="12 13">
    <name type="scientific">Candidatus Scatomonas pullistercoris</name>
    <dbReference type="NCBI Taxonomy" id="2840920"/>
    <lineage>
        <taxon>Bacteria</taxon>
        <taxon>Bacillati</taxon>
        <taxon>Bacillota</taxon>
        <taxon>Clostridia</taxon>
        <taxon>Lachnospirales</taxon>
        <taxon>Lachnospiraceae</taxon>
        <taxon>Lachnospiraceae incertae sedis</taxon>
        <taxon>Candidatus Scatomonas</taxon>
    </lineage>
</organism>
<evidence type="ECO:0000256" key="7">
    <source>
        <dbReference type="ARBA" id="ARBA00023012"/>
    </source>
</evidence>
<keyword evidence="9" id="KW-0812">Transmembrane</keyword>
<reference evidence="12" key="2">
    <citation type="journal article" date="2021" name="PeerJ">
        <title>Extensive microbial diversity within the chicken gut microbiome revealed by metagenomics and culture.</title>
        <authorList>
            <person name="Gilroy R."/>
            <person name="Ravi A."/>
            <person name="Getino M."/>
            <person name="Pursley I."/>
            <person name="Horton D.L."/>
            <person name="Alikhan N.F."/>
            <person name="Baker D."/>
            <person name="Gharbi K."/>
            <person name="Hall N."/>
            <person name="Watson M."/>
            <person name="Adriaenssens E.M."/>
            <person name="Foster-Nyarko E."/>
            <person name="Jarju S."/>
            <person name="Secka A."/>
            <person name="Antonio M."/>
            <person name="Oren A."/>
            <person name="Chaudhuri R.R."/>
            <person name="La Ragione R."/>
            <person name="Hildebrand F."/>
            <person name="Pallen M.J."/>
        </authorList>
    </citation>
    <scope>NUCLEOTIDE SEQUENCE</scope>
    <source>
        <strain evidence="12">CHK188-20938</strain>
    </source>
</reference>
<dbReference type="InterPro" id="IPR005467">
    <property type="entry name" value="His_kinase_dom"/>
</dbReference>
<evidence type="ECO:0000256" key="2">
    <source>
        <dbReference type="ARBA" id="ARBA00004370"/>
    </source>
</evidence>
<dbReference type="AlphaFoldDB" id="A0A9D1T9X2"/>
<evidence type="ECO:0000259" key="10">
    <source>
        <dbReference type="PROSITE" id="PS50109"/>
    </source>
</evidence>
<dbReference type="GO" id="GO:0016020">
    <property type="term" value="C:membrane"/>
    <property type="evidence" value="ECO:0007669"/>
    <property type="project" value="UniProtKB-SubCell"/>
</dbReference>
<accession>A0A9D1T9X2</accession>
<dbReference type="InterPro" id="IPR036890">
    <property type="entry name" value="HATPase_C_sf"/>
</dbReference>
<dbReference type="FunFam" id="3.30.565.10:FF:000006">
    <property type="entry name" value="Sensor histidine kinase WalK"/>
    <property type="match status" value="1"/>
</dbReference>
<evidence type="ECO:0000256" key="1">
    <source>
        <dbReference type="ARBA" id="ARBA00000085"/>
    </source>
</evidence>
<dbReference type="SMART" id="SM00388">
    <property type="entry name" value="HisKA"/>
    <property type="match status" value="1"/>
</dbReference>
<dbReference type="InterPro" id="IPR004358">
    <property type="entry name" value="Sig_transdc_His_kin-like_C"/>
</dbReference>
<evidence type="ECO:0000313" key="13">
    <source>
        <dbReference type="Proteomes" id="UP000824169"/>
    </source>
</evidence>
<dbReference type="Pfam" id="PF00512">
    <property type="entry name" value="HisKA"/>
    <property type="match status" value="1"/>
</dbReference>
<keyword evidence="6 12" id="KW-0418">Kinase</keyword>
<keyword evidence="9" id="KW-1133">Transmembrane helix</keyword>
<dbReference type="Proteomes" id="UP000824169">
    <property type="component" value="Unassembled WGS sequence"/>
</dbReference>
<keyword evidence="8 9" id="KW-0472">Membrane</keyword>
<sequence>MEKLTKQKHEDQRVNAPLISSLVLSLLFGVLKRYVFGKPLKRIAEAARKVASGEFSVRISPIRGDGKKDEVEVLIEDFNTMAGELESTEILKNDFISNISHELKTPLSVIQTYAAAMKVPDLTEEERKQYADVVIGTTKKLSMLVTNVLRLSKLQNQGMHPEPERYQLGEQIRQCALGYMEQWGKKKIQVQMDVEDVEIYADRSLLELVWNNLLSNAVKFTGREGRITVRSEIKETSVRVSVRDTGCGIPEEILPRIFDKFYQGDTSHATEGNGLGLALVKKVLEIVSGKITVESRSGEGSVFTVYLPLRTLGDGGKGSEISGALQRSPDKGLNR</sequence>
<dbReference type="InterPro" id="IPR003660">
    <property type="entry name" value="HAMP_dom"/>
</dbReference>
<evidence type="ECO:0000256" key="8">
    <source>
        <dbReference type="ARBA" id="ARBA00023136"/>
    </source>
</evidence>
<protein>
    <recommendedName>
        <fullName evidence="3">histidine kinase</fullName>
        <ecNumber evidence="3">2.7.13.3</ecNumber>
    </recommendedName>
</protein>
<dbReference type="Gene3D" id="6.10.340.10">
    <property type="match status" value="1"/>
</dbReference>
<proteinExistence type="predicted"/>
<dbReference type="SMART" id="SM00304">
    <property type="entry name" value="HAMP"/>
    <property type="match status" value="1"/>
</dbReference>
<dbReference type="GO" id="GO:0000155">
    <property type="term" value="F:phosphorelay sensor kinase activity"/>
    <property type="evidence" value="ECO:0007669"/>
    <property type="project" value="InterPro"/>
</dbReference>
<dbReference type="InterPro" id="IPR036097">
    <property type="entry name" value="HisK_dim/P_sf"/>
</dbReference>
<dbReference type="CDD" id="cd06225">
    <property type="entry name" value="HAMP"/>
    <property type="match status" value="1"/>
</dbReference>
<name>A0A9D1T9X2_9FIRM</name>